<keyword evidence="3" id="KW-1185">Reference proteome</keyword>
<feature type="compositionally biased region" description="Polar residues" evidence="1">
    <location>
        <begin position="341"/>
        <end position="353"/>
    </location>
</feature>
<evidence type="ECO:0000313" key="3">
    <source>
        <dbReference type="Proteomes" id="UP001381693"/>
    </source>
</evidence>
<accession>A0AAN8XH53</accession>
<sequence length="1426" mass="150460">MGSFGRIFTTTEDNAPFTYLLDSDNFTDLLQTTSAPAEITEIPDTSISTDTDIQDDIFVTKSAVDDEPLFITNPETLDNDTFLISVSGDSILLSDSADIIAEAPQDEIVSNALVFLDNEVSTSTTIPEELDTVFINEASGGDGIPDFRMSMKPSMSHNQLMLKMQENLKEDEVSSNNPDIGTDVEKPISIQEHSINFPQAGEVLQPPIDIGYLPPTHRGTDIKHNIGKQSIILVNEPQINFLQDPVLSPTKSLVSSGGIQLPPLDTAEIQSFQDVPDSFTEHSGSDASVTNAPPEYNTFPFDETELFVPEEVNIYNDANQFPLLSPDLVTRKHVNNAPLPSDSQNHQNAQTGHSLPDLLISSSPENRLRIEMFKTNTLGIMKDNAIDDVNVESIISLTSNSGASFSHTDNGVQFIVSNNNLGDPVGISIFALADDSIINRPEGFVTDTPTLTTDSATKPMNTLLDDTSYTVKTPNNASISPLNLLQETDFVFDDPSFFTPPVPSASPASETLDSNSEFGGFSVFQNGAQSHVSQINSAVLEQIPFPIVNIPFFIPSDIAQDQLNSSSSETFIPMILFPMPGLMGLTKNAILPSSIQDKNSDSPPVSKSINNMGDSTRSVLGNLINNEVTFRLTDPEIIDIGQPQFIAANEGVAGPAEVLSLSTAQVAGVGEPVIISVSDTSVTNIQQQDTPATRFQEVSTPVIVPDITQSAGPDNVRLGQLQFVDQTIGQPQVGVPLSVSRPQLNSVSQPLVISVSQPQILSVSQQQAPQESHVTVTQPDETGNLIASQINQQSFPSFSSQGGLQVVSAPSLGSHISNGDVRIVNNGLPQFLGSSHGNTGSNQVKSVIDPQVSSVSNPQTVPFLQHEIGETSKGIDDNTNIVSLSPVFQTSIGPPNFFGTSLPVISQNNVGDVPVEQIGEPSFVSSSPGLGVPQVVSISDPQIQSISQPQTVSVSQPQLTSFDFSEKNRALNFEGDLGVPLPAIASQTAGGSVVTADLVSSISIPDFGNVGVPLTSTSSQTAGGSVVTADLVSSNSIPDFGSVGVPLSTTPFQEQSQTHGGAVVPADLISSNSLPDFSSGGVPLLATSLQGQSPTVQQSQPSAGSVVAADLASSHSIPAFGNIGVPLPATSLQEKLDPVLQSSHTPGGSVTAVDLVSISLSPDLGNIGVPLPTTASKEQLDFNQNPQTIFSPQSSDSSVITAEFVGSSSSPDFNLFKTQEQRLDDEHLHLLSQQDIGSSVISADSALSSFQVNSPQNVNPDFSPLSEQTSIDNQLGSNLLSVSKPQIVQTEQDFLSSLLTDDGAQLDNNFSPLQDNVLQANPNSPSLESISFIGQSTGDASDSQLISLSEPQIVSISQPELLHSSFSSADVQDNIGLSLPSTSPQVKTPDMGSLPLADSSGAPLSSSSPAFPPFPGVPAAANEQLE</sequence>
<feature type="region of interest" description="Disordered" evidence="1">
    <location>
        <begin position="1376"/>
        <end position="1426"/>
    </location>
</feature>
<name>A0AAN8XH53_HALRR</name>
<dbReference type="EMBL" id="JAXCGZ010007605">
    <property type="protein sequence ID" value="KAK7078995.1"/>
    <property type="molecule type" value="Genomic_DNA"/>
</dbReference>
<comment type="caution">
    <text evidence="2">The sequence shown here is derived from an EMBL/GenBank/DDBJ whole genome shotgun (WGS) entry which is preliminary data.</text>
</comment>
<organism evidence="2 3">
    <name type="scientific">Halocaridina rubra</name>
    <name type="common">Hawaiian red shrimp</name>
    <dbReference type="NCBI Taxonomy" id="373956"/>
    <lineage>
        <taxon>Eukaryota</taxon>
        <taxon>Metazoa</taxon>
        <taxon>Ecdysozoa</taxon>
        <taxon>Arthropoda</taxon>
        <taxon>Crustacea</taxon>
        <taxon>Multicrustacea</taxon>
        <taxon>Malacostraca</taxon>
        <taxon>Eumalacostraca</taxon>
        <taxon>Eucarida</taxon>
        <taxon>Decapoda</taxon>
        <taxon>Pleocyemata</taxon>
        <taxon>Caridea</taxon>
        <taxon>Atyoidea</taxon>
        <taxon>Atyidae</taxon>
        <taxon>Halocaridina</taxon>
    </lineage>
</organism>
<evidence type="ECO:0000313" key="2">
    <source>
        <dbReference type="EMBL" id="KAK7078995.1"/>
    </source>
</evidence>
<gene>
    <name evidence="2" type="ORF">SK128_025388</name>
</gene>
<reference evidence="2 3" key="1">
    <citation type="submission" date="2023-11" db="EMBL/GenBank/DDBJ databases">
        <title>Halocaridina rubra genome assembly.</title>
        <authorList>
            <person name="Smith C."/>
        </authorList>
    </citation>
    <scope>NUCLEOTIDE SEQUENCE [LARGE SCALE GENOMIC DNA]</scope>
    <source>
        <strain evidence="2">EP-1</strain>
        <tissue evidence="2">Whole</tissue>
    </source>
</reference>
<protein>
    <submittedName>
        <fullName evidence="2">Uncharacterized protein</fullName>
    </submittedName>
</protein>
<evidence type="ECO:0000256" key="1">
    <source>
        <dbReference type="SAM" id="MobiDB-lite"/>
    </source>
</evidence>
<proteinExistence type="predicted"/>
<dbReference type="Proteomes" id="UP001381693">
    <property type="component" value="Unassembled WGS sequence"/>
</dbReference>
<feature type="compositionally biased region" description="Low complexity" evidence="1">
    <location>
        <begin position="1417"/>
        <end position="1426"/>
    </location>
</feature>
<feature type="compositionally biased region" description="Low complexity" evidence="1">
    <location>
        <begin position="1393"/>
        <end position="1409"/>
    </location>
</feature>
<feature type="region of interest" description="Disordered" evidence="1">
    <location>
        <begin position="337"/>
        <end position="358"/>
    </location>
</feature>